<keyword evidence="3" id="KW-0633">Potassium transport</keyword>
<reference evidence="15" key="3">
    <citation type="submission" date="2016-03" db="UniProtKB">
        <authorList>
            <consortium name="EnsemblProtists"/>
        </authorList>
    </citation>
    <scope>IDENTIFICATION</scope>
</reference>
<dbReference type="RefSeq" id="XP_005823385.1">
    <property type="nucleotide sequence ID" value="XM_005823328.1"/>
</dbReference>
<dbReference type="GO" id="GO:0042391">
    <property type="term" value="P:regulation of membrane potential"/>
    <property type="evidence" value="ECO:0007669"/>
    <property type="project" value="TreeGrafter"/>
</dbReference>
<keyword evidence="2" id="KW-0813">Transport</keyword>
<dbReference type="PANTHER" id="PTHR10217:SF435">
    <property type="entry name" value="POTASSIUM VOLTAGE-GATED CHANNEL PROTEIN EAG"/>
    <property type="match status" value="1"/>
</dbReference>
<dbReference type="InterPro" id="IPR018490">
    <property type="entry name" value="cNMP-bd_dom_sf"/>
</dbReference>
<evidence type="ECO:0000313" key="16">
    <source>
        <dbReference type="Proteomes" id="UP000011087"/>
    </source>
</evidence>
<evidence type="ECO:0000256" key="12">
    <source>
        <dbReference type="SAM" id="Phobius"/>
    </source>
</evidence>
<dbReference type="Proteomes" id="UP000011087">
    <property type="component" value="Unassembled WGS sequence"/>
</dbReference>
<feature type="transmembrane region" description="Helical" evidence="12">
    <location>
        <begin position="300"/>
        <end position="319"/>
    </location>
</feature>
<reference evidence="14 16" key="1">
    <citation type="journal article" date="2012" name="Nature">
        <title>Algal genomes reveal evolutionary mosaicism and the fate of nucleomorphs.</title>
        <authorList>
            <consortium name="DOE Joint Genome Institute"/>
            <person name="Curtis B.A."/>
            <person name="Tanifuji G."/>
            <person name="Burki F."/>
            <person name="Gruber A."/>
            <person name="Irimia M."/>
            <person name="Maruyama S."/>
            <person name="Arias M.C."/>
            <person name="Ball S.G."/>
            <person name="Gile G.H."/>
            <person name="Hirakawa Y."/>
            <person name="Hopkins J.F."/>
            <person name="Kuo A."/>
            <person name="Rensing S.A."/>
            <person name="Schmutz J."/>
            <person name="Symeonidi A."/>
            <person name="Elias M."/>
            <person name="Eveleigh R.J."/>
            <person name="Herman E.K."/>
            <person name="Klute M.J."/>
            <person name="Nakayama T."/>
            <person name="Obornik M."/>
            <person name="Reyes-Prieto A."/>
            <person name="Armbrust E.V."/>
            <person name="Aves S.J."/>
            <person name="Beiko R.G."/>
            <person name="Coutinho P."/>
            <person name="Dacks J.B."/>
            <person name="Durnford D.G."/>
            <person name="Fast N.M."/>
            <person name="Green B.R."/>
            <person name="Grisdale C.J."/>
            <person name="Hempel F."/>
            <person name="Henrissat B."/>
            <person name="Hoppner M.P."/>
            <person name="Ishida K."/>
            <person name="Kim E."/>
            <person name="Koreny L."/>
            <person name="Kroth P.G."/>
            <person name="Liu Y."/>
            <person name="Malik S.B."/>
            <person name="Maier U.G."/>
            <person name="McRose D."/>
            <person name="Mock T."/>
            <person name="Neilson J.A."/>
            <person name="Onodera N.T."/>
            <person name="Poole A.M."/>
            <person name="Pritham E.J."/>
            <person name="Richards T.A."/>
            <person name="Rocap G."/>
            <person name="Roy S.W."/>
            <person name="Sarai C."/>
            <person name="Schaack S."/>
            <person name="Shirato S."/>
            <person name="Slamovits C.H."/>
            <person name="Spencer D.F."/>
            <person name="Suzuki S."/>
            <person name="Worden A.Z."/>
            <person name="Zauner S."/>
            <person name="Barry K."/>
            <person name="Bell C."/>
            <person name="Bharti A.K."/>
            <person name="Crow J.A."/>
            <person name="Grimwood J."/>
            <person name="Kramer R."/>
            <person name="Lindquist E."/>
            <person name="Lucas S."/>
            <person name="Salamov A."/>
            <person name="McFadden G.I."/>
            <person name="Lane C.E."/>
            <person name="Keeling P.J."/>
            <person name="Gray M.W."/>
            <person name="Grigoriev I.V."/>
            <person name="Archibald J.M."/>
        </authorList>
    </citation>
    <scope>NUCLEOTIDE SEQUENCE</scope>
    <source>
        <strain evidence="14 16">CCMP2712</strain>
    </source>
</reference>
<dbReference type="Gene3D" id="1.10.287.630">
    <property type="entry name" value="Helix hairpin bin"/>
    <property type="match status" value="1"/>
</dbReference>
<dbReference type="InterPro" id="IPR005821">
    <property type="entry name" value="Ion_trans_dom"/>
</dbReference>
<dbReference type="Pfam" id="PF00520">
    <property type="entry name" value="Ion_trans"/>
    <property type="match status" value="1"/>
</dbReference>
<keyword evidence="7" id="KW-0630">Potassium</keyword>
<evidence type="ECO:0000313" key="15">
    <source>
        <dbReference type="EnsemblProtists" id="EKX36405"/>
    </source>
</evidence>
<dbReference type="PRINTS" id="PR01463">
    <property type="entry name" value="EAGCHANLFMLY"/>
</dbReference>
<feature type="domain" description="Cyclic nucleotide-binding" evidence="13">
    <location>
        <begin position="434"/>
        <end position="533"/>
    </location>
</feature>
<sequence>MEANITPKIAFSNLFNGAEEHAANGSAAMKRSKTIKREKTVHLFAASSQNLSEYEDANHDNDKDIEKEEQGRTALFYPDFPWGVEGLSGRKSSIVLILFDVLSVLSCLYVAGTVPYVVGFAGVIKNAGQCVFYGTDSETRWLAGLDVITDFVFCCDIVLHFYTARWVLISDGLQRWVLVDDLQEIRDLYLKNEFIYDAFGQIPWHYIDCIIPSAPQELKALRLFRLLKLSGMNRLEARVLRLGGDYRSLRFIYPLIKLIVIIMVFAHWMCCLWFWVGFPDGWTVNQGIVAGSSKLPQEAYYEWITAFYWSITTMTTIGYGDISATTSNERTLAVVTMILGCGMFAWTTGRITSLLTSSSSCTRRFMEKIDELQEFMEARGISLGLRKELFQFYYVKFPARVMFDEAFLLQDIPKDLRRKIYLELFRDVVKTVPLFAMCDEDVQQEICYHLRLSFVSPGSIIMKEDEVPTHLYVVRIGRVELSKKSSTLMIAEKGAIFGENAIFGLSPTGRRTRTACALTMCELCMLSVDDVRFLLEEKKSFSYTLQNLLTSHFSSLQVFVWHSHLLSSSSSCPVCCLTLLVFP</sequence>
<keyword evidence="10 12" id="KW-0472">Membrane</keyword>
<dbReference type="InterPro" id="IPR014710">
    <property type="entry name" value="RmlC-like_jellyroll"/>
</dbReference>
<dbReference type="PaxDb" id="55529-EKX36405"/>
<keyword evidence="11" id="KW-0407">Ion channel</keyword>
<dbReference type="SUPFAM" id="SSF51206">
    <property type="entry name" value="cAMP-binding domain-like"/>
    <property type="match status" value="1"/>
</dbReference>
<evidence type="ECO:0000256" key="10">
    <source>
        <dbReference type="ARBA" id="ARBA00023136"/>
    </source>
</evidence>
<feature type="transmembrane region" description="Helical" evidence="12">
    <location>
        <begin position="141"/>
        <end position="162"/>
    </location>
</feature>
<evidence type="ECO:0000313" key="14">
    <source>
        <dbReference type="EMBL" id="EKX36405.1"/>
    </source>
</evidence>
<keyword evidence="16" id="KW-1185">Reference proteome</keyword>
<protein>
    <recommendedName>
        <fullName evidence="13">Cyclic nucleotide-binding domain-containing protein</fullName>
    </recommendedName>
</protein>
<evidence type="ECO:0000256" key="7">
    <source>
        <dbReference type="ARBA" id="ARBA00022958"/>
    </source>
</evidence>
<dbReference type="Pfam" id="PF00027">
    <property type="entry name" value="cNMP_binding"/>
    <property type="match status" value="1"/>
</dbReference>
<dbReference type="PROSITE" id="PS50042">
    <property type="entry name" value="CNMP_BINDING_3"/>
    <property type="match status" value="1"/>
</dbReference>
<evidence type="ECO:0000256" key="2">
    <source>
        <dbReference type="ARBA" id="ARBA00022448"/>
    </source>
</evidence>
<dbReference type="InterPro" id="IPR003938">
    <property type="entry name" value="K_chnl_volt-dep_EAG/ELK/ERG"/>
</dbReference>
<dbReference type="Gene3D" id="2.60.120.10">
    <property type="entry name" value="Jelly Rolls"/>
    <property type="match status" value="1"/>
</dbReference>
<dbReference type="STRING" id="905079.L1IKT5"/>
<evidence type="ECO:0000256" key="5">
    <source>
        <dbReference type="ARBA" id="ARBA00022826"/>
    </source>
</evidence>
<evidence type="ECO:0000256" key="9">
    <source>
        <dbReference type="ARBA" id="ARBA00023065"/>
    </source>
</evidence>
<proteinExistence type="predicted"/>
<dbReference type="OrthoDB" id="447251at2759"/>
<evidence type="ECO:0000256" key="1">
    <source>
        <dbReference type="ARBA" id="ARBA00004141"/>
    </source>
</evidence>
<reference evidence="16" key="2">
    <citation type="submission" date="2012-11" db="EMBL/GenBank/DDBJ databases">
        <authorList>
            <person name="Kuo A."/>
            <person name="Curtis B.A."/>
            <person name="Tanifuji G."/>
            <person name="Burki F."/>
            <person name="Gruber A."/>
            <person name="Irimia M."/>
            <person name="Maruyama S."/>
            <person name="Arias M.C."/>
            <person name="Ball S.G."/>
            <person name="Gile G.H."/>
            <person name="Hirakawa Y."/>
            <person name="Hopkins J.F."/>
            <person name="Rensing S.A."/>
            <person name="Schmutz J."/>
            <person name="Symeonidi A."/>
            <person name="Elias M."/>
            <person name="Eveleigh R.J."/>
            <person name="Herman E.K."/>
            <person name="Klute M.J."/>
            <person name="Nakayama T."/>
            <person name="Obornik M."/>
            <person name="Reyes-Prieto A."/>
            <person name="Armbrust E.V."/>
            <person name="Aves S.J."/>
            <person name="Beiko R.G."/>
            <person name="Coutinho P."/>
            <person name="Dacks J.B."/>
            <person name="Durnford D.G."/>
            <person name="Fast N.M."/>
            <person name="Green B.R."/>
            <person name="Grisdale C."/>
            <person name="Hempe F."/>
            <person name="Henrissat B."/>
            <person name="Hoppner M.P."/>
            <person name="Ishida K.-I."/>
            <person name="Kim E."/>
            <person name="Koreny L."/>
            <person name="Kroth P.G."/>
            <person name="Liu Y."/>
            <person name="Malik S.-B."/>
            <person name="Maier U.G."/>
            <person name="McRose D."/>
            <person name="Mock T."/>
            <person name="Neilson J.A."/>
            <person name="Onodera N.T."/>
            <person name="Poole A.M."/>
            <person name="Pritham E.J."/>
            <person name="Richards T.A."/>
            <person name="Rocap G."/>
            <person name="Roy S.W."/>
            <person name="Sarai C."/>
            <person name="Schaack S."/>
            <person name="Shirato S."/>
            <person name="Slamovits C.H."/>
            <person name="Spencer D.F."/>
            <person name="Suzuki S."/>
            <person name="Worden A.Z."/>
            <person name="Zauner S."/>
            <person name="Barry K."/>
            <person name="Bell C."/>
            <person name="Bharti A.K."/>
            <person name="Crow J.A."/>
            <person name="Grimwood J."/>
            <person name="Kramer R."/>
            <person name="Lindquist E."/>
            <person name="Lucas S."/>
            <person name="Salamov A."/>
            <person name="McFadden G.I."/>
            <person name="Lane C.E."/>
            <person name="Keeling P.J."/>
            <person name="Gray M.W."/>
            <person name="Grigoriev I.V."/>
            <person name="Archibald J.M."/>
        </authorList>
    </citation>
    <scope>NUCLEOTIDE SEQUENCE</scope>
    <source>
        <strain evidence="16">CCMP2712</strain>
    </source>
</reference>
<keyword evidence="5" id="KW-0631">Potassium channel</keyword>
<evidence type="ECO:0000256" key="6">
    <source>
        <dbReference type="ARBA" id="ARBA00022882"/>
    </source>
</evidence>
<dbReference type="Gene3D" id="1.10.287.70">
    <property type="match status" value="1"/>
</dbReference>
<dbReference type="PANTHER" id="PTHR10217">
    <property type="entry name" value="VOLTAGE AND LIGAND GATED POTASSIUM CHANNEL"/>
    <property type="match status" value="1"/>
</dbReference>
<keyword evidence="6" id="KW-0851">Voltage-gated channel</keyword>
<dbReference type="GeneID" id="17293171"/>
<organism evidence="14">
    <name type="scientific">Guillardia theta (strain CCMP2712)</name>
    <name type="common">Cryptophyte</name>
    <dbReference type="NCBI Taxonomy" id="905079"/>
    <lineage>
        <taxon>Eukaryota</taxon>
        <taxon>Cryptophyceae</taxon>
        <taxon>Pyrenomonadales</taxon>
        <taxon>Geminigeraceae</taxon>
        <taxon>Guillardia</taxon>
    </lineage>
</organism>
<dbReference type="GO" id="GO:0005249">
    <property type="term" value="F:voltage-gated potassium channel activity"/>
    <property type="evidence" value="ECO:0007669"/>
    <property type="project" value="InterPro"/>
</dbReference>
<keyword evidence="4 12" id="KW-0812">Transmembrane</keyword>
<dbReference type="CDD" id="cd00038">
    <property type="entry name" value="CAP_ED"/>
    <property type="match status" value="1"/>
</dbReference>
<dbReference type="OMA" id="KSSHWIR"/>
<dbReference type="EMBL" id="JH993074">
    <property type="protein sequence ID" value="EKX36405.1"/>
    <property type="molecule type" value="Genomic_DNA"/>
</dbReference>
<dbReference type="KEGG" id="gtt:GUITHDRAFT_145771"/>
<feature type="transmembrane region" description="Helical" evidence="12">
    <location>
        <begin position="94"/>
        <end position="121"/>
    </location>
</feature>
<evidence type="ECO:0000256" key="4">
    <source>
        <dbReference type="ARBA" id="ARBA00022692"/>
    </source>
</evidence>
<dbReference type="AlphaFoldDB" id="L1IKT5"/>
<evidence type="ECO:0000259" key="13">
    <source>
        <dbReference type="PROSITE" id="PS50042"/>
    </source>
</evidence>
<comment type="subcellular location">
    <subcellularLocation>
        <location evidence="1">Membrane</location>
        <topology evidence="1">Multi-pass membrane protein</topology>
    </subcellularLocation>
</comment>
<evidence type="ECO:0000256" key="11">
    <source>
        <dbReference type="ARBA" id="ARBA00023303"/>
    </source>
</evidence>
<accession>L1IKT5</accession>
<keyword evidence="8 12" id="KW-1133">Transmembrane helix</keyword>
<feature type="transmembrane region" description="Helical" evidence="12">
    <location>
        <begin position="331"/>
        <end position="349"/>
    </location>
</feature>
<dbReference type="SUPFAM" id="SSF81324">
    <property type="entry name" value="Voltage-gated potassium channels"/>
    <property type="match status" value="1"/>
</dbReference>
<feature type="transmembrane region" description="Helical" evidence="12">
    <location>
        <begin position="251"/>
        <end position="276"/>
    </location>
</feature>
<dbReference type="InterPro" id="IPR000595">
    <property type="entry name" value="cNMP-bd_dom"/>
</dbReference>
<dbReference type="eggNOG" id="KOG0501">
    <property type="taxonomic scope" value="Eukaryota"/>
</dbReference>
<evidence type="ECO:0000256" key="3">
    <source>
        <dbReference type="ARBA" id="ARBA00022538"/>
    </source>
</evidence>
<gene>
    <name evidence="14" type="ORF">GUITHDRAFT_145771</name>
</gene>
<dbReference type="SMART" id="SM00100">
    <property type="entry name" value="cNMP"/>
    <property type="match status" value="1"/>
</dbReference>
<name>L1IKT5_GUITC</name>
<dbReference type="GO" id="GO:0005886">
    <property type="term" value="C:plasma membrane"/>
    <property type="evidence" value="ECO:0007669"/>
    <property type="project" value="TreeGrafter"/>
</dbReference>
<keyword evidence="9" id="KW-0406">Ion transport</keyword>
<dbReference type="HOGENOM" id="CLU_468104_0_0_1"/>
<dbReference type="InterPro" id="IPR050818">
    <property type="entry name" value="KCNH_animal-type"/>
</dbReference>
<dbReference type="GO" id="GO:0034702">
    <property type="term" value="C:monoatomic ion channel complex"/>
    <property type="evidence" value="ECO:0007669"/>
    <property type="project" value="UniProtKB-KW"/>
</dbReference>
<evidence type="ECO:0000256" key="8">
    <source>
        <dbReference type="ARBA" id="ARBA00022989"/>
    </source>
</evidence>
<dbReference type="EnsemblProtists" id="EKX36405">
    <property type="protein sequence ID" value="EKX36405"/>
    <property type="gene ID" value="GUITHDRAFT_145771"/>
</dbReference>